<gene>
    <name evidence="9" type="primary">Slc15a3</name>
    <name evidence="9" type="ORF">BRALEP_R14096</name>
</gene>
<evidence type="ECO:0000256" key="5">
    <source>
        <dbReference type="ARBA" id="ARBA00022856"/>
    </source>
</evidence>
<accession>A0A7L2VEG6</accession>
<dbReference type="InterPro" id="IPR000109">
    <property type="entry name" value="POT_fam"/>
</dbReference>
<evidence type="ECO:0000313" key="9">
    <source>
        <dbReference type="EMBL" id="NXS55591.1"/>
    </source>
</evidence>
<evidence type="ECO:0000256" key="4">
    <source>
        <dbReference type="ARBA" id="ARBA00022847"/>
    </source>
</evidence>
<keyword evidence="5" id="KW-0653">Protein transport</keyword>
<evidence type="ECO:0000256" key="8">
    <source>
        <dbReference type="SAM" id="Phobius"/>
    </source>
</evidence>
<dbReference type="Pfam" id="PF00854">
    <property type="entry name" value="PTR2"/>
    <property type="match status" value="2"/>
</dbReference>
<feature type="transmembrane region" description="Helical" evidence="8">
    <location>
        <begin position="88"/>
        <end position="107"/>
    </location>
</feature>
<dbReference type="AlphaFoldDB" id="A0A7L2VEG6"/>
<name>A0A7L2VEG6_9AVES</name>
<organism evidence="9 10">
    <name type="scientific">Brachypteracias leptosomus</name>
    <name type="common">short-legged ground-roller</name>
    <dbReference type="NCBI Taxonomy" id="135165"/>
    <lineage>
        <taxon>Eukaryota</taxon>
        <taxon>Metazoa</taxon>
        <taxon>Chordata</taxon>
        <taxon>Craniata</taxon>
        <taxon>Vertebrata</taxon>
        <taxon>Euteleostomi</taxon>
        <taxon>Archelosauria</taxon>
        <taxon>Archosauria</taxon>
        <taxon>Dinosauria</taxon>
        <taxon>Saurischia</taxon>
        <taxon>Theropoda</taxon>
        <taxon>Coelurosauria</taxon>
        <taxon>Aves</taxon>
        <taxon>Neognathae</taxon>
        <taxon>Neoaves</taxon>
        <taxon>Telluraves</taxon>
        <taxon>Coraciimorphae</taxon>
        <taxon>Coraciiformes</taxon>
        <taxon>Brachypteraciidae</taxon>
        <taxon>Brachypteracias</taxon>
    </lineage>
</organism>
<comment type="similarity">
    <text evidence="2">Belongs to the major facilitator superfamily. Proton-dependent oligopeptide transporter (POT/PTR) (TC 2.A.17) family.</text>
</comment>
<keyword evidence="7 8" id="KW-0472">Membrane</keyword>
<keyword evidence="3 8" id="KW-0812">Transmembrane</keyword>
<feature type="non-terminal residue" evidence="9">
    <location>
        <position position="1"/>
    </location>
</feature>
<feature type="transmembrane region" description="Helical" evidence="8">
    <location>
        <begin position="185"/>
        <end position="205"/>
    </location>
</feature>
<evidence type="ECO:0000313" key="10">
    <source>
        <dbReference type="Proteomes" id="UP000520535"/>
    </source>
</evidence>
<feature type="transmembrane region" description="Helical" evidence="8">
    <location>
        <begin position="211"/>
        <end position="232"/>
    </location>
</feature>
<dbReference type="Gene3D" id="1.20.1250.20">
    <property type="entry name" value="MFS general substrate transporter like domains"/>
    <property type="match status" value="1"/>
</dbReference>
<evidence type="ECO:0000256" key="3">
    <source>
        <dbReference type="ARBA" id="ARBA00022692"/>
    </source>
</evidence>
<evidence type="ECO:0000256" key="2">
    <source>
        <dbReference type="ARBA" id="ARBA00005982"/>
    </source>
</evidence>
<comment type="subcellular location">
    <subcellularLocation>
        <location evidence="1">Membrane</location>
        <topology evidence="1">Multi-pass membrane protein</topology>
    </subcellularLocation>
</comment>
<feature type="non-terminal residue" evidence="9">
    <location>
        <position position="537"/>
    </location>
</feature>
<dbReference type="PANTHER" id="PTHR11654">
    <property type="entry name" value="OLIGOPEPTIDE TRANSPORTER-RELATED"/>
    <property type="match status" value="1"/>
</dbReference>
<feature type="transmembrane region" description="Helical" evidence="8">
    <location>
        <begin position="56"/>
        <end position="76"/>
    </location>
</feature>
<dbReference type="EMBL" id="VYZX01011608">
    <property type="protein sequence ID" value="NXS55591.1"/>
    <property type="molecule type" value="Genomic_DNA"/>
</dbReference>
<dbReference type="InterPro" id="IPR036259">
    <property type="entry name" value="MFS_trans_sf"/>
</dbReference>
<dbReference type="Proteomes" id="UP000520535">
    <property type="component" value="Unassembled WGS sequence"/>
</dbReference>
<reference evidence="9 10" key="1">
    <citation type="submission" date="2019-09" db="EMBL/GenBank/DDBJ databases">
        <title>Bird 10,000 Genomes (B10K) Project - Family phase.</title>
        <authorList>
            <person name="Zhang G."/>
        </authorList>
    </citation>
    <scope>NUCLEOTIDE SEQUENCE [LARGE SCALE GENOMIC DNA]</scope>
    <source>
        <strain evidence="9">B10K-DU-012-52</strain>
    </source>
</reference>
<dbReference type="GO" id="GO:0015293">
    <property type="term" value="F:symporter activity"/>
    <property type="evidence" value="ECO:0007669"/>
    <property type="project" value="UniProtKB-KW"/>
</dbReference>
<feature type="transmembrane region" description="Helical" evidence="8">
    <location>
        <begin position="499"/>
        <end position="521"/>
    </location>
</feature>
<feature type="transmembrane region" description="Helical" evidence="8">
    <location>
        <begin position="386"/>
        <end position="405"/>
    </location>
</feature>
<protein>
    <submittedName>
        <fullName evidence="9">S15A3 protein</fullName>
    </submittedName>
</protein>
<feature type="transmembrane region" description="Helical" evidence="8">
    <location>
        <begin position="347"/>
        <end position="366"/>
    </location>
</feature>
<keyword evidence="5" id="KW-0571">Peptide transport</keyword>
<evidence type="ECO:0000256" key="1">
    <source>
        <dbReference type="ARBA" id="ARBA00004141"/>
    </source>
</evidence>
<evidence type="ECO:0000256" key="6">
    <source>
        <dbReference type="ARBA" id="ARBA00022989"/>
    </source>
</evidence>
<keyword evidence="4" id="KW-0769">Symport</keyword>
<dbReference type="OrthoDB" id="8904098at2759"/>
<keyword evidence="4" id="KW-0813">Transport</keyword>
<keyword evidence="6 8" id="KW-1133">Transmembrane helix</keyword>
<comment type="caution">
    <text evidence="9">The sequence shown here is derived from an EMBL/GenBank/DDBJ whole genome shotgun (WGS) entry which is preliminary data.</text>
</comment>
<feature type="transmembrane region" description="Helical" evidence="8">
    <location>
        <begin position="20"/>
        <end position="44"/>
    </location>
</feature>
<dbReference type="GO" id="GO:0016020">
    <property type="term" value="C:membrane"/>
    <property type="evidence" value="ECO:0007669"/>
    <property type="project" value="UniProtKB-SubCell"/>
</dbReference>
<keyword evidence="10" id="KW-1185">Reference proteome</keyword>
<dbReference type="SUPFAM" id="SSF103473">
    <property type="entry name" value="MFS general substrate transporter"/>
    <property type="match status" value="1"/>
</dbReference>
<evidence type="ECO:0000256" key="7">
    <source>
        <dbReference type="ARBA" id="ARBA00023136"/>
    </source>
</evidence>
<proteinExistence type="inferred from homology"/>
<dbReference type="GO" id="GO:0015833">
    <property type="term" value="P:peptide transport"/>
    <property type="evidence" value="ECO:0007669"/>
    <property type="project" value="UniProtKB-KW"/>
</dbReference>
<sequence>GERAPLVGGPPLRGHRGGCVALLVVGGLERVALVAISTNLGLYLSTTLGWGGGQGAFTSLLFLAASHLLSPVGGWLGDVYLGCHGTLVLSFSLSLLVASLLPVITTLDGRLSLCGQPPAPTTPNCSWNPGGTCSGHPPKLYCGPTIYSTLLVLALGFSSIRANLGPFGADQVRNWAEDAPRRFFNWFYWSINVGAAFSLLLVAFVQQNISLLVGYLIPIACLALALLIFLLATPKFITKPPRGSQVSAIIKLALKSWGCARLGGTRISTRRWEVEDPLPNSRAQPGAPSLKEDLANFKVLAQILPTMLIFIPHWMVYSQVQSTYYLQGLHLSIPSTFQSSTSTSQGYTFPGAWLLLPHVLILLALVPLKDQVIDPFLARHQLLPSLLQQMALGMFFSLMSILTAGRTQLGLGFSIGEMFGGFSTLYPHPTGILEQERWWHLHHNQTVPQLVGQDLPVAATLPIWWQLPQYLLLGTSEIFTSIPALEFSYTEAPEAMKGAIMGLFFFITGLGSLLGLGLWTLLDLPTHGWTSCPRDDG</sequence>